<gene>
    <name evidence="2" type="ORF">GCM10017771_66800</name>
</gene>
<dbReference type="AlphaFoldDB" id="A0A918ZDV7"/>
<evidence type="ECO:0000256" key="1">
    <source>
        <dbReference type="SAM" id="Phobius"/>
    </source>
</evidence>
<dbReference type="EMBL" id="BNAT01000029">
    <property type="protein sequence ID" value="GHE46101.1"/>
    <property type="molecule type" value="Genomic_DNA"/>
</dbReference>
<proteinExistence type="predicted"/>
<evidence type="ECO:0000313" key="2">
    <source>
        <dbReference type="EMBL" id="GHE46101.1"/>
    </source>
</evidence>
<organism evidence="2 3">
    <name type="scientific">Streptomyces capitiformicae</name>
    <dbReference type="NCBI Taxonomy" id="2014920"/>
    <lineage>
        <taxon>Bacteria</taxon>
        <taxon>Bacillati</taxon>
        <taxon>Actinomycetota</taxon>
        <taxon>Actinomycetes</taxon>
        <taxon>Kitasatosporales</taxon>
        <taxon>Streptomycetaceae</taxon>
        <taxon>Streptomyces</taxon>
    </lineage>
</organism>
<accession>A0A918ZDV7</accession>
<reference evidence="2" key="1">
    <citation type="journal article" date="2014" name="Int. J. Syst. Evol. Microbiol.">
        <title>Complete genome sequence of Corynebacterium casei LMG S-19264T (=DSM 44701T), isolated from a smear-ripened cheese.</title>
        <authorList>
            <consortium name="US DOE Joint Genome Institute (JGI-PGF)"/>
            <person name="Walter F."/>
            <person name="Albersmeier A."/>
            <person name="Kalinowski J."/>
            <person name="Ruckert C."/>
        </authorList>
    </citation>
    <scope>NUCLEOTIDE SEQUENCE</scope>
    <source>
        <strain evidence="2">CGMCC 4.7403</strain>
    </source>
</reference>
<keyword evidence="1" id="KW-0812">Transmembrane</keyword>
<feature type="transmembrane region" description="Helical" evidence="1">
    <location>
        <begin position="7"/>
        <end position="26"/>
    </location>
</feature>
<dbReference type="Proteomes" id="UP000603227">
    <property type="component" value="Unassembled WGS sequence"/>
</dbReference>
<protein>
    <submittedName>
        <fullName evidence="2">Uncharacterized protein</fullName>
    </submittedName>
</protein>
<feature type="transmembrane region" description="Helical" evidence="1">
    <location>
        <begin position="38"/>
        <end position="59"/>
    </location>
</feature>
<evidence type="ECO:0000313" key="3">
    <source>
        <dbReference type="Proteomes" id="UP000603227"/>
    </source>
</evidence>
<reference evidence="2" key="2">
    <citation type="submission" date="2020-09" db="EMBL/GenBank/DDBJ databases">
        <authorList>
            <person name="Sun Q."/>
            <person name="Zhou Y."/>
        </authorList>
    </citation>
    <scope>NUCLEOTIDE SEQUENCE</scope>
    <source>
        <strain evidence="2">CGMCC 4.7403</strain>
    </source>
</reference>
<sequence>MSPALSRFAGTGTMVVGIAVASWVVFGPPHDWEGGMRWLRHSLALASLGAISYGARLMFPDTQKDASGAM</sequence>
<keyword evidence="1" id="KW-0472">Membrane</keyword>
<keyword evidence="3" id="KW-1185">Reference proteome</keyword>
<name>A0A918ZDV7_9ACTN</name>
<keyword evidence="1" id="KW-1133">Transmembrane helix</keyword>
<comment type="caution">
    <text evidence="2">The sequence shown here is derived from an EMBL/GenBank/DDBJ whole genome shotgun (WGS) entry which is preliminary data.</text>
</comment>